<feature type="domain" description="Major facilitator superfamily (MFS) profile" evidence="8">
    <location>
        <begin position="245"/>
        <end position="445"/>
    </location>
</feature>
<dbReference type="RefSeq" id="WP_377340189.1">
    <property type="nucleotide sequence ID" value="NZ_JBHLUE010000013.1"/>
</dbReference>
<feature type="transmembrane region" description="Helical" evidence="7">
    <location>
        <begin position="379"/>
        <end position="402"/>
    </location>
</feature>
<organism evidence="9 10">
    <name type="scientific">Plantactinospora siamensis</name>
    <dbReference type="NCBI Taxonomy" id="555372"/>
    <lineage>
        <taxon>Bacteria</taxon>
        <taxon>Bacillati</taxon>
        <taxon>Actinomycetota</taxon>
        <taxon>Actinomycetes</taxon>
        <taxon>Micromonosporales</taxon>
        <taxon>Micromonosporaceae</taxon>
        <taxon>Plantactinospora</taxon>
    </lineage>
</organism>
<accession>A0ABV6NYX1</accession>
<feature type="transmembrane region" description="Helical" evidence="7">
    <location>
        <begin position="200"/>
        <end position="220"/>
    </location>
</feature>
<dbReference type="InterPro" id="IPR044772">
    <property type="entry name" value="NO3_transporter"/>
</dbReference>
<comment type="subcellular location">
    <subcellularLocation>
        <location evidence="1">Cell membrane</location>
        <topology evidence="1">Multi-pass membrane protein</topology>
    </subcellularLocation>
</comment>
<keyword evidence="6 7" id="KW-0472">Membrane</keyword>
<feature type="transmembrane region" description="Helical" evidence="7">
    <location>
        <begin position="337"/>
        <end position="358"/>
    </location>
</feature>
<sequence>MTTTLPAARPTLTVRGHWIDDWRPEDADFWRSGGARVARRNLIFSVLSEHIGFSVWTLWSVLVLFLGPAYGVDPAGKFLLTALPALLGAALRVPYSLAVASFGGRNWTIISAALLLVPSVTAAFLIRPGVSYSTLLVLAALAGVGGGNFASSMTNINAFYPHRLKGWALGVNAGGGNLGVAVVQLVGLFVLATLGAGHPGAVAGIYIPLIVLATLAAAGYMDNLSQVRNEKRAMRDASRQAHTWIMSLLYIGTFGSFIGFGFAFGQVLQVQFHAQFGTPIKVAYLTFLGPLLGSLIRPVGGALADRFGGARVTFVTFIALAGGTAVVLLAAQRHSLPLYLVGFIALFVLSGIGNGSTYKMIPSIFKARFRDDERAADRITGAVIGIAGAVGAFGGVLVNLAFRQSFLSTGNANAAYLAFIGFYALCVLVTWVVYLRSTDRREVRI</sequence>
<protein>
    <submittedName>
        <fullName evidence="9">Nitrate/nitrite transporter</fullName>
    </submittedName>
</protein>
<comment type="similarity">
    <text evidence="2">Belongs to the major facilitator superfamily. Nitrate/nitrite porter (TC 2.A.1.8) family.</text>
</comment>
<evidence type="ECO:0000256" key="5">
    <source>
        <dbReference type="ARBA" id="ARBA00023063"/>
    </source>
</evidence>
<evidence type="ECO:0000256" key="3">
    <source>
        <dbReference type="ARBA" id="ARBA00022692"/>
    </source>
</evidence>
<feature type="transmembrane region" description="Helical" evidence="7">
    <location>
        <begin position="78"/>
        <end position="95"/>
    </location>
</feature>
<dbReference type="Proteomes" id="UP001589894">
    <property type="component" value="Unassembled WGS sequence"/>
</dbReference>
<evidence type="ECO:0000313" key="9">
    <source>
        <dbReference type="EMBL" id="MFC0565896.1"/>
    </source>
</evidence>
<name>A0ABV6NYX1_9ACTN</name>
<feature type="transmembrane region" description="Helical" evidence="7">
    <location>
        <begin position="312"/>
        <end position="331"/>
    </location>
</feature>
<feature type="transmembrane region" description="Helical" evidence="7">
    <location>
        <begin position="414"/>
        <end position="435"/>
    </location>
</feature>
<dbReference type="InterPro" id="IPR036259">
    <property type="entry name" value="MFS_trans_sf"/>
</dbReference>
<evidence type="ECO:0000256" key="7">
    <source>
        <dbReference type="SAM" id="Phobius"/>
    </source>
</evidence>
<feature type="transmembrane region" description="Helical" evidence="7">
    <location>
        <begin position="241"/>
        <end position="262"/>
    </location>
</feature>
<keyword evidence="4 7" id="KW-1133">Transmembrane helix</keyword>
<keyword evidence="5" id="KW-0534">Nitrate assimilation</keyword>
<evidence type="ECO:0000256" key="6">
    <source>
        <dbReference type="ARBA" id="ARBA00023136"/>
    </source>
</evidence>
<feature type="transmembrane region" description="Helical" evidence="7">
    <location>
        <begin position="132"/>
        <end position="150"/>
    </location>
</feature>
<feature type="transmembrane region" description="Helical" evidence="7">
    <location>
        <begin position="171"/>
        <end position="194"/>
    </location>
</feature>
<dbReference type="PROSITE" id="PS50850">
    <property type="entry name" value="MFS"/>
    <property type="match status" value="1"/>
</dbReference>
<proteinExistence type="inferred from homology"/>
<dbReference type="InterPro" id="IPR011701">
    <property type="entry name" value="MFS"/>
</dbReference>
<dbReference type="InterPro" id="IPR020846">
    <property type="entry name" value="MFS_dom"/>
</dbReference>
<evidence type="ECO:0000313" key="10">
    <source>
        <dbReference type="Proteomes" id="UP001589894"/>
    </source>
</evidence>
<feature type="transmembrane region" description="Helical" evidence="7">
    <location>
        <begin position="42"/>
        <end position="66"/>
    </location>
</feature>
<feature type="transmembrane region" description="Helical" evidence="7">
    <location>
        <begin position="282"/>
        <end position="300"/>
    </location>
</feature>
<dbReference type="PANTHER" id="PTHR23515">
    <property type="entry name" value="HIGH-AFFINITY NITRATE TRANSPORTER 2.3"/>
    <property type="match status" value="1"/>
</dbReference>
<reference evidence="9 10" key="1">
    <citation type="submission" date="2024-09" db="EMBL/GenBank/DDBJ databases">
        <authorList>
            <person name="Sun Q."/>
            <person name="Mori K."/>
        </authorList>
    </citation>
    <scope>NUCLEOTIDE SEQUENCE [LARGE SCALE GENOMIC DNA]</scope>
    <source>
        <strain evidence="9 10">TBRC 2205</strain>
    </source>
</reference>
<evidence type="ECO:0000256" key="2">
    <source>
        <dbReference type="ARBA" id="ARBA00008432"/>
    </source>
</evidence>
<evidence type="ECO:0000256" key="1">
    <source>
        <dbReference type="ARBA" id="ARBA00004651"/>
    </source>
</evidence>
<gene>
    <name evidence="9" type="ORF">ACFFHU_17380</name>
</gene>
<evidence type="ECO:0000259" key="8">
    <source>
        <dbReference type="PROSITE" id="PS50850"/>
    </source>
</evidence>
<dbReference type="SUPFAM" id="SSF103473">
    <property type="entry name" value="MFS general substrate transporter"/>
    <property type="match status" value="1"/>
</dbReference>
<dbReference type="Gene3D" id="1.20.1250.20">
    <property type="entry name" value="MFS general substrate transporter like domains"/>
    <property type="match status" value="1"/>
</dbReference>
<dbReference type="Pfam" id="PF07690">
    <property type="entry name" value="MFS_1"/>
    <property type="match status" value="1"/>
</dbReference>
<dbReference type="CDD" id="cd17341">
    <property type="entry name" value="MFS_NRT2_like"/>
    <property type="match status" value="1"/>
</dbReference>
<keyword evidence="3 7" id="KW-0812">Transmembrane</keyword>
<feature type="transmembrane region" description="Helical" evidence="7">
    <location>
        <begin position="107"/>
        <end position="126"/>
    </location>
</feature>
<dbReference type="EMBL" id="JBHLUE010000013">
    <property type="protein sequence ID" value="MFC0565896.1"/>
    <property type="molecule type" value="Genomic_DNA"/>
</dbReference>
<keyword evidence="10" id="KW-1185">Reference proteome</keyword>
<evidence type="ECO:0000256" key="4">
    <source>
        <dbReference type="ARBA" id="ARBA00022989"/>
    </source>
</evidence>
<comment type="caution">
    <text evidence="9">The sequence shown here is derived from an EMBL/GenBank/DDBJ whole genome shotgun (WGS) entry which is preliminary data.</text>
</comment>